<organism evidence="1">
    <name type="scientific">uncultured Caudovirales phage</name>
    <dbReference type="NCBI Taxonomy" id="2100421"/>
    <lineage>
        <taxon>Viruses</taxon>
        <taxon>Duplodnaviria</taxon>
        <taxon>Heunggongvirae</taxon>
        <taxon>Uroviricota</taxon>
        <taxon>Caudoviricetes</taxon>
        <taxon>Peduoviridae</taxon>
        <taxon>Maltschvirus</taxon>
        <taxon>Maltschvirus maltsch</taxon>
    </lineage>
</organism>
<accession>A0A6J5LK53</accession>
<name>A0A6J5LK53_9CAUD</name>
<gene>
    <name evidence="1" type="ORF">UFOVP138_12</name>
</gene>
<protein>
    <submittedName>
        <fullName evidence="1">Uncharacterized protein</fullName>
    </submittedName>
</protein>
<sequence>MKKTGKKRTVRDPMAWIRNMQSIPQSDVDAVVILNRSAFQAIAKGAGDYDHLGVLAAAIETGIELCKMGIGGNIENEMLEALDKLASCQQRANDDLKNHRVLFYGVEMEKIKEALNLHDQQIQIATRGELSRALMAVRARIV</sequence>
<reference evidence="1" key="1">
    <citation type="submission" date="2020-04" db="EMBL/GenBank/DDBJ databases">
        <authorList>
            <person name="Chiriac C."/>
            <person name="Salcher M."/>
            <person name="Ghai R."/>
            <person name="Kavagutti S V."/>
        </authorList>
    </citation>
    <scope>NUCLEOTIDE SEQUENCE</scope>
</reference>
<evidence type="ECO:0000313" key="1">
    <source>
        <dbReference type="EMBL" id="CAB4132009.1"/>
    </source>
</evidence>
<dbReference type="EMBL" id="LR796256">
    <property type="protein sequence ID" value="CAB4132009.1"/>
    <property type="molecule type" value="Genomic_DNA"/>
</dbReference>
<proteinExistence type="predicted"/>